<keyword evidence="1 4" id="KW-0732">Signal</keyword>
<feature type="signal peptide" evidence="4">
    <location>
        <begin position="1"/>
        <end position="24"/>
    </location>
</feature>
<keyword evidence="6" id="KW-0675">Receptor</keyword>
<dbReference type="EMBL" id="CP136051">
    <property type="protein sequence ID" value="WOK04394.1"/>
    <property type="molecule type" value="Genomic_DNA"/>
</dbReference>
<keyword evidence="2" id="KW-0472">Membrane</keyword>
<dbReference type="PROSITE" id="PS52016">
    <property type="entry name" value="TONB_DEPENDENT_REC_3"/>
    <property type="match status" value="1"/>
</dbReference>
<gene>
    <name evidence="6" type="ORF">RT717_15040</name>
</gene>
<evidence type="ECO:0000313" key="6">
    <source>
        <dbReference type="EMBL" id="WOK04394.1"/>
    </source>
</evidence>
<comment type="similarity">
    <text evidence="2">Belongs to the TonB-dependent receptor family.</text>
</comment>
<dbReference type="PANTHER" id="PTHR30069">
    <property type="entry name" value="TONB-DEPENDENT OUTER MEMBRANE RECEPTOR"/>
    <property type="match status" value="1"/>
</dbReference>
<feature type="region of interest" description="Disordered" evidence="3">
    <location>
        <begin position="30"/>
        <end position="56"/>
    </location>
</feature>
<evidence type="ECO:0000313" key="7">
    <source>
        <dbReference type="Proteomes" id="UP001302349"/>
    </source>
</evidence>
<dbReference type="RefSeq" id="WP_317487204.1">
    <property type="nucleotide sequence ID" value="NZ_CP136051.1"/>
</dbReference>
<name>A0ABZ0IJQ9_9BACT</name>
<organism evidence="6 7">
    <name type="scientific">Imperialibacter roseus</name>
    <dbReference type="NCBI Taxonomy" id="1324217"/>
    <lineage>
        <taxon>Bacteria</taxon>
        <taxon>Pseudomonadati</taxon>
        <taxon>Bacteroidota</taxon>
        <taxon>Cytophagia</taxon>
        <taxon>Cytophagales</taxon>
        <taxon>Flammeovirgaceae</taxon>
        <taxon>Imperialibacter</taxon>
    </lineage>
</organism>
<reference evidence="6 7" key="1">
    <citation type="journal article" date="2023" name="Microbiol. Resour. Announc.">
        <title>Complete Genome Sequence of Imperialibacter roseus strain P4T.</title>
        <authorList>
            <person name="Tizabi D.R."/>
            <person name="Bachvaroff T."/>
            <person name="Hill R.T."/>
        </authorList>
    </citation>
    <scope>NUCLEOTIDE SEQUENCE [LARGE SCALE GENOMIC DNA]</scope>
    <source>
        <strain evidence="6 7">P4T</strain>
    </source>
</reference>
<evidence type="ECO:0000256" key="3">
    <source>
        <dbReference type="SAM" id="MobiDB-lite"/>
    </source>
</evidence>
<dbReference type="InterPro" id="IPR037066">
    <property type="entry name" value="Plug_dom_sf"/>
</dbReference>
<evidence type="ECO:0000256" key="1">
    <source>
        <dbReference type="ARBA" id="ARBA00022729"/>
    </source>
</evidence>
<dbReference type="PANTHER" id="PTHR30069:SF29">
    <property type="entry name" value="HEMOGLOBIN AND HEMOGLOBIN-HAPTOGLOBIN-BINDING PROTEIN 1-RELATED"/>
    <property type="match status" value="1"/>
</dbReference>
<dbReference type="InterPro" id="IPR012910">
    <property type="entry name" value="Plug_dom"/>
</dbReference>
<dbReference type="InterPro" id="IPR039426">
    <property type="entry name" value="TonB-dep_rcpt-like"/>
</dbReference>
<keyword evidence="7" id="KW-1185">Reference proteome</keyword>
<evidence type="ECO:0000259" key="5">
    <source>
        <dbReference type="Pfam" id="PF07715"/>
    </source>
</evidence>
<accession>A0ABZ0IJQ9</accession>
<keyword evidence="2" id="KW-0998">Cell outer membrane</keyword>
<feature type="domain" description="TonB-dependent receptor plug" evidence="5">
    <location>
        <begin position="62"/>
        <end position="149"/>
    </location>
</feature>
<dbReference type="Pfam" id="PF07715">
    <property type="entry name" value="Plug"/>
    <property type="match status" value="1"/>
</dbReference>
<evidence type="ECO:0000256" key="4">
    <source>
        <dbReference type="SAM" id="SignalP"/>
    </source>
</evidence>
<feature type="chain" id="PRO_5046842006" evidence="4">
    <location>
        <begin position="25"/>
        <end position="157"/>
    </location>
</feature>
<comment type="subcellular location">
    <subcellularLocation>
        <location evidence="2">Cell outer membrane</location>
        <topology evidence="2">Multi-pass membrane protein</topology>
    </subcellularLocation>
</comment>
<proteinExistence type="inferred from homology"/>
<evidence type="ECO:0000256" key="2">
    <source>
        <dbReference type="PROSITE-ProRule" id="PRU01360"/>
    </source>
</evidence>
<keyword evidence="2" id="KW-0812">Transmembrane</keyword>
<protein>
    <submittedName>
        <fullName evidence="6">TonB-dependent receptor plug domain-containing protein</fullName>
    </submittedName>
</protein>
<dbReference type="Proteomes" id="UP001302349">
    <property type="component" value="Chromosome"/>
</dbReference>
<dbReference type="SUPFAM" id="SSF56935">
    <property type="entry name" value="Porins"/>
    <property type="match status" value="1"/>
</dbReference>
<dbReference type="PROSITE" id="PS51257">
    <property type="entry name" value="PROKAR_LIPOPROTEIN"/>
    <property type="match status" value="1"/>
</dbReference>
<keyword evidence="2" id="KW-1134">Transmembrane beta strand</keyword>
<keyword evidence="2" id="KW-0813">Transport</keyword>
<sequence>MKTFFTFNRFIATSIAIVLLSSCAANKKASTTESSDDSDTISIKMDDSSDTKAGSVSSLNNNSMQLVDYLRRIPGLQIDQRGSTVNVMVRGMSSVGGNNSPLYVINNTAIGNSYADAVSAVDVNDIKTVNVIKGAEGQQMYGMRGANGVIQIFTKKK</sequence>
<dbReference type="Gene3D" id="2.170.130.10">
    <property type="entry name" value="TonB-dependent receptor, plug domain"/>
    <property type="match status" value="1"/>
</dbReference>